<feature type="transmembrane region" description="Helical" evidence="1">
    <location>
        <begin position="388"/>
        <end position="410"/>
    </location>
</feature>
<name>A0A381QVD4_9ZZZZ</name>
<evidence type="ECO:0000256" key="1">
    <source>
        <dbReference type="SAM" id="Phobius"/>
    </source>
</evidence>
<feature type="transmembrane region" description="Helical" evidence="1">
    <location>
        <begin position="361"/>
        <end position="382"/>
    </location>
</feature>
<protein>
    <recommendedName>
        <fullName evidence="3">Glycosyltransferase RgtA/B/C/D-like domain-containing protein</fullName>
    </recommendedName>
</protein>
<evidence type="ECO:0000313" key="2">
    <source>
        <dbReference type="EMBL" id="SUZ82529.1"/>
    </source>
</evidence>
<keyword evidence="1" id="KW-1133">Transmembrane helix</keyword>
<proteinExistence type="predicted"/>
<feature type="transmembrane region" description="Helical" evidence="1">
    <location>
        <begin position="245"/>
        <end position="263"/>
    </location>
</feature>
<feature type="non-terminal residue" evidence="2">
    <location>
        <position position="1"/>
    </location>
</feature>
<dbReference type="EMBL" id="UINC01001511">
    <property type="protein sequence ID" value="SUZ82529.1"/>
    <property type="molecule type" value="Genomic_DNA"/>
</dbReference>
<evidence type="ECO:0008006" key="3">
    <source>
        <dbReference type="Google" id="ProtNLM"/>
    </source>
</evidence>
<feature type="transmembrane region" description="Helical" evidence="1">
    <location>
        <begin position="430"/>
        <end position="449"/>
    </location>
</feature>
<feature type="transmembrane region" description="Helical" evidence="1">
    <location>
        <begin position="142"/>
        <end position="161"/>
    </location>
</feature>
<dbReference type="InterPro" id="IPR018674">
    <property type="entry name" value="DUF2142_membrane"/>
</dbReference>
<sequence>VTPQRLLVVVGIPLGLLIALLAPAWTAYDEFTHFARVVDIAQGNLEPTRSTEGIGSRIPTAHREATGQIILDHQEGRPPWSPTSIRALLDHRPDGRTTFIDTRPTTASTPVAYLPAAAGAWVPVALDAPGLVVLWASRLASLAAYLAIAVVAVRSASAFRWSLAASALVPLNLALASSVSPDGLTIAAVLLAVSLWTRVEAGDEVGMSALVGASLLLALAKPPYFLALALFPASALLERSTAKTRAALVAGGGLLVGLVTTATNSSENYQAVTTTMIQEIGYQPGVQWDRLLGDLPGFLWTTVDTWLTEYRFYVQGWFRQLGFWEADLPRVVPWALLVVAALAVLRLDGGDLVRLRGARRVLMILGVGGFLVALYAASYIYFTDRMDYAHIGLQMARYAAPLAPLAIVGWLPRSSRVLSSRLSERAATSIIAGVPVIAVGASALTWLWTGANTPLG</sequence>
<keyword evidence="1" id="KW-0812">Transmembrane</keyword>
<feature type="transmembrane region" description="Helical" evidence="1">
    <location>
        <begin position="173"/>
        <end position="197"/>
    </location>
</feature>
<gene>
    <name evidence="2" type="ORF">METZ01_LOCUS35383</name>
</gene>
<feature type="transmembrane region" description="Helical" evidence="1">
    <location>
        <begin position="209"/>
        <end position="233"/>
    </location>
</feature>
<dbReference type="AlphaFoldDB" id="A0A381QVD4"/>
<organism evidence="2">
    <name type="scientific">marine metagenome</name>
    <dbReference type="NCBI Taxonomy" id="408172"/>
    <lineage>
        <taxon>unclassified sequences</taxon>
        <taxon>metagenomes</taxon>
        <taxon>ecological metagenomes</taxon>
    </lineage>
</organism>
<feature type="transmembrane region" description="Helical" evidence="1">
    <location>
        <begin position="111"/>
        <end position="136"/>
    </location>
</feature>
<accession>A0A381QVD4</accession>
<feature type="transmembrane region" description="Helical" evidence="1">
    <location>
        <begin position="6"/>
        <end position="28"/>
    </location>
</feature>
<reference evidence="2" key="1">
    <citation type="submission" date="2018-05" db="EMBL/GenBank/DDBJ databases">
        <authorList>
            <person name="Lanie J.A."/>
            <person name="Ng W.-L."/>
            <person name="Kazmierczak K.M."/>
            <person name="Andrzejewski T.M."/>
            <person name="Davidsen T.M."/>
            <person name="Wayne K.J."/>
            <person name="Tettelin H."/>
            <person name="Glass J.I."/>
            <person name="Rusch D."/>
            <person name="Podicherti R."/>
            <person name="Tsui H.-C.T."/>
            <person name="Winkler M.E."/>
        </authorList>
    </citation>
    <scope>NUCLEOTIDE SEQUENCE</scope>
</reference>
<dbReference type="Pfam" id="PF09913">
    <property type="entry name" value="DUF2142"/>
    <property type="match status" value="1"/>
</dbReference>
<keyword evidence="1" id="KW-0472">Membrane</keyword>